<protein>
    <submittedName>
        <fullName evidence="2">Uncharacterized protein</fullName>
    </submittedName>
</protein>
<evidence type="ECO:0000256" key="1">
    <source>
        <dbReference type="SAM" id="MobiDB-lite"/>
    </source>
</evidence>
<dbReference type="RefSeq" id="XP_033654213.1">
    <property type="nucleotide sequence ID" value="XM_033798274.1"/>
</dbReference>
<organism evidence="2 3">
    <name type="scientific">Westerdykella ornata</name>
    <dbReference type="NCBI Taxonomy" id="318751"/>
    <lineage>
        <taxon>Eukaryota</taxon>
        <taxon>Fungi</taxon>
        <taxon>Dikarya</taxon>
        <taxon>Ascomycota</taxon>
        <taxon>Pezizomycotina</taxon>
        <taxon>Dothideomycetes</taxon>
        <taxon>Pleosporomycetidae</taxon>
        <taxon>Pleosporales</taxon>
        <taxon>Sporormiaceae</taxon>
        <taxon>Westerdykella</taxon>
    </lineage>
</organism>
<evidence type="ECO:0000313" key="2">
    <source>
        <dbReference type="EMBL" id="KAF2276674.1"/>
    </source>
</evidence>
<evidence type="ECO:0000313" key="3">
    <source>
        <dbReference type="Proteomes" id="UP000800097"/>
    </source>
</evidence>
<feature type="region of interest" description="Disordered" evidence="1">
    <location>
        <begin position="1"/>
        <end position="162"/>
    </location>
</feature>
<proteinExistence type="predicted"/>
<accession>A0A6A6JK90</accession>
<keyword evidence="3" id="KW-1185">Reference proteome</keyword>
<dbReference type="GeneID" id="54551449"/>
<dbReference type="EMBL" id="ML986492">
    <property type="protein sequence ID" value="KAF2276674.1"/>
    <property type="molecule type" value="Genomic_DNA"/>
</dbReference>
<feature type="compositionally biased region" description="Low complexity" evidence="1">
    <location>
        <begin position="61"/>
        <end position="82"/>
    </location>
</feature>
<sequence length="162" mass="17119">MLETVITPTPRPLSPPSRPRRLTPRTNTDDHSMTSNPSTHTPSDTYPRFKTLSFTLPRNRSSSAVSSSSSSSSSTRSTRALSPEAVLEDDDRDGGEGFEIRRRMSAKSISATATTPAATTPAATTPAATTPAAGAVGGGAGITNARGREREREWETGFGVRV</sequence>
<dbReference type="Proteomes" id="UP000800097">
    <property type="component" value="Unassembled WGS sequence"/>
</dbReference>
<gene>
    <name evidence="2" type="ORF">EI97DRAFT_432924</name>
</gene>
<name>A0A6A6JK90_WESOR</name>
<feature type="compositionally biased region" description="Polar residues" evidence="1">
    <location>
        <begin position="33"/>
        <end position="44"/>
    </location>
</feature>
<dbReference type="AlphaFoldDB" id="A0A6A6JK90"/>
<feature type="compositionally biased region" description="Low complexity" evidence="1">
    <location>
        <begin position="111"/>
        <end position="134"/>
    </location>
</feature>
<feature type="compositionally biased region" description="Basic and acidic residues" evidence="1">
    <location>
        <begin position="146"/>
        <end position="155"/>
    </location>
</feature>
<reference evidence="2" key="1">
    <citation type="journal article" date="2020" name="Stud. Mycol.">
        <title>101 Dothideomycetes genomes: a test case for predicting lifestyles and emergence of pathogens.</title>
        <authorList>
            <person name="Haridas S."/>
            <person name="Albert R."/>
            <person name="Binder M."/>
            <person name="Bloem J."/>
            <person name="Labutti K."/>
            <person name="Salamov A."/>
            <person name="Andreopoulos B."/>
            <person name="Baker S."/>
            <person name="Barry K."/>
            <person name="Bills G."/>
            <person name="Bluhm B."/>
            <person name="Cannon C."/>
            <person name="Castanera R."/>
            <person name="Culley D."/>
            <person name="Daum C."/>
            <person name="Ezra D."/>
            <person name="Gonzalez J."/>
            <person name="Henrissat B."/>
            <person name="Kuo A."/>
            <person name="Liang C."/>
            <person name="Lipzen A."/>
            <person name="Lutzoni F."/>
            <person name="Magnuson J."/>
            <person name="Mondo S."/>
            <person name="Nolan M."/>
            <person name="Ohm R."/>
            <person name="Pangilinan J."/>
            <person name="Park H.-J."/>
            <person name="Ramirez L."/>
            <person name="Alfaro M."/>
            <person name="Sun H."/>
            <person name="Tritt A."/>
            <person name="Yoshinaga Y."/>
            <person name="Zwiers L.-H."/>
            <person name="Turgeon B."/>
            <person name="Goodwin S."/>
            <person name="Spatafora J."/>
            <person name="Crous P."/>
            <person name="Grigoriev I."/>
        </authorList>
    </citation>
    <scope>NUCLEOTIDE SEQUENCE</scope>
    <source>
        <strain evidence="2">CBS 379.55</strain>
    </source>
</reference>